<proteinExistence type="predicted"/>
<evidence type="ECO:0008006" key="3">
    <source>
        <dbReference type="Google" id="ProtNLM"/>
    </source>
</evidence>
<sequence length="155" mass="17445">MAENFAYLFDELTRMLILWHRRLGHYSIGRLKKTTKSTTSVDEIPLLEDMTYVTNRTASSSIPASETPQQRYQDSFLGTKTEMKQSSREKQIENVAESPATGGNFGNFGNKPDISHLRILGSLCTALIEQAQQRSWNHVVSRGYSLGVVVDTITM</sequence>
<dbReference type="EMBL" id="ML978745">
    <property type="protein sequence ID" value="KAF2084130.1"/>
    <property type="molecule type" value="Genomic_DNA"/>
</dbReference>
<organism evidence="1 2">
    <name type="scientific">Saccharata proteae CBS 121410</name>
    <dbReference type="NCBI Taxonomy" id="1314787"/>
    <lineage>
        <taxon>Eukaryota</taxon>
        <taxon>Fungi</taxon>
        <taxon>Dikarya</taxon>
        <taxon>Ascomycota</taxon>
        <taxon>Pezizomycotina</taxon>
        <taxon>Dothideomycetes</taxon>
        <taxon>Dothideomycetes incertae sedis</taxon>
        <taxon>Botryosphaeriales</taxon>
        <taxon>Saccharataceae</taxon>
        <taxon>Saccharata</taxon>
    </lineage>
</organism>
<protein>
    <recommendedName>
        <fullName evidence="3">GAG-pre-integrase domain-containing protein</fullName>
    </recommendedName>
</protein>
<comment type="caution">
    <text evidence="1">The sequence shown here is derived from an EMBL/GenBank/DDBJ whole genome shotgun (WGS) entry which is preliminary data.</text>
</comment>
<evidence type="ECO:0000313" key="1">
    <source>
        <dbReference type="EMBL" id="KAF2084130.1"/>
    </source>
</evidence>
<dbReference type="Proteomes" id="UP000799776">
    <property type="component" value="Unassembled WGS sequence"/>
</dbReference>
<keyword evidence="2" id="KW-1185">Reference proteome</keyword>
<reference evidence="1" key="1">
    <citation type="journal article" date="2020" name="Stud. Mycol.">
        <title>101 Dothideomycetes genomes: a test case for predicting lifestyles and emergence of pathogens.</title>
        <authorList>
            <person name="Haridas S."/>
            <person name="Albert R."/>
            <person name="Binder M."/>
            <person name="Bloem J."/>
            <person name="Labutti K."/>
            <person name="Salamov A."/>
            <person name="Andreopoulos B."/>
            <person name="Baker S."/>
            <person name="Barry K."/>
            <person name="Bills G."/>
            <person name="Bluhm B."/>
            <person name="Cannon C."/>
            <person name="Castanera R."/>
            <person name="Culley D."/>
            <person name="Daum C."/>
            <person name="Ezra D."/>
            <person name="Gonzalez J."/>
            <person name="Henrissat B."/>
            <person name="Kuo A."/>
            <person name="Liang C."/>
            <person name="Lipzen A."/>
            <person name="Lutzoni F."/>
            <person name="Magnuson J."/>
            <person name="Mondo S."/>
            <person name="Nolan M."/>
            <person name="Ohm R."/>
            <person name="Pangilinan J."/>
            <person name="Park H.-J."/>
            <person name="Ramirez L."/>
            <person name="Alfaro M."/>
            <person name="Sun H."/>
            <person name="Tritt A."/>
            <person name="Yoshinaga Y."/>
            <person name="Zwiers L.-H."/>
            <person name="Turgeon B."/>
            <person name="Goodwin S."/>
            <person name="Spatafora J."/>
            <person name="Crous P."/>
            <person name="Grigoriev I."/>
        </authorList>
    </citation>
    <scope>NUCLEOTIDE SEQUENCE</scope>
    <source>
        <strain evidence="1">CBS 121410</strain>
    </source>
</reference>
<evidence type="ECO:0000313" key="2">
    <source>
        <dbReference type="Proteomes" id="UP000799776"/>
    </source>
</evidence>
<dbReference type="AlphaFoldDB" id="A0A9P4HM32"/>
<accession>A0A9P4HM32</accession>
<dbReference type="OrthoDB" id="4746249at2759"/>
<gene>
    <name evidence="1" type="ORF">K490DRAFT_69053</name>
</gene>
<name>A0A9P4HM32_9PEZI</name>